<protein>
    <recommendedName>
        <fullName evidence="4">DUF340 domain-containing protein</fullName>
    </recommendedName>
</protein>
<sequence length="95" mass="10456">MIAMFTIISIMFVGIGIGYVLRNLQFLQKIEKSTSLTIFLLLFVLGISIGSNSLIIDNLGRFGWQAAILATLSILGSMLASFLVFHLFFKKGGRP</sequence>
<keyword evidence="1" id="KW-0812">Transmembrane</keyword>
<gene>
    <name evidence="2" type="ORF">BvMPK_2733</name>
</gene>
<accession>A0A0P0M3M9</accession>
<reference evidence="2 3" key="2">
    <citation type="journal article" date="2016" name="Genome Biol. Evol.">
        <title>Extensive mobilome-driven genome diversification in mouse gut-associated Bacteroides vulgatus mpk.</title>
        <authorList>
            <person name="Lange A."/>
            <person name="Beier S."/>
            <person name="Steimle A."/>
            <person name="Autenrieth I.B."/>
            <person name="Huson D.H."/>
            <person name="Frick J.S."/>
        </authorList>
    </citation>
    <scope>NUCLEOTIDE SEQUENCE [LARGE SCALE GENOMIC DNA]</scope>
    <source>
        <strain evidence="3">mpk</strain>
    </source>
</reference>
<organism evidence="2 3">
    <name type="scientific">Phocaeicola vulgatus</name>
    <name type="common">Bacteroides vulgatus</name>
    <dbReference type="NCBI Taxonomy" id="821"/>
    <lineage>
        <taxon>Bacteria</taxon>
        <taxon>Pseudomonadati</taxon>
        <taxon>Bacteroidota</taxon>
        <taxon>Bacteroidia</taxon>
        <taxon>Bacteroidales</taxon>
        <taxon>Bacteroidaceae</taxon>
        <taxon>Phocaeicola</taxon>
    </lineage>
</organism>
<keyword evidence="1" id="KW-1133">Transmembrane helix</keyword>
<dbReference type="GO" id="GO:0015661">
    <property type="term" value="F:L-lysine efflux transmembrane transporter activity"/>
    <property type="evidence" value="ECO:0007669"/>
    <property type="project" value="InterPro"/>
</dbReference>
<feature type="transmembrane region" description="Helical" evidence="1">
    <location>
        <begin position="36"/>
        <end position="56"/>
    </location>
</feature>
<dbReference type="AlphaFoldDB" id="A0A0P0M3M9"/>
<dbReference type="EMBL" id="CP013020">
    <property type="protein sequence ID" value="ALK85323.1"/>
    <property type="molecule type" value="Genomic_DNA"/>
</dbReference>
<evidence type="ECO:0000313" key="2">
    <source>
        <dbReference type="EMBL" id="ALK85323.1"/>
    </source>
</evidence>
<reference evidence="3" key="1">
    <citation type="submission" date="2015-10" db="EMBL/GenBank/DDBJ databases">
        <title>Extensive mobilome-driven genome diversification in gut-associated Bacteroides vulgatus mpk.</title>
        <authorList>
            <person name="Beier S."/>
            <person name="Lange A."/>
            <person name="Huson D.H."/>
            <person name="Frick J.-S."/>
            <person name="Autenrieth I.B."/>
        </authorList>
    </citation>
    <scope>NUCLEOTIDE SEQUENCE [LARGE SCALE GENOMIC DNA]</scope>
    <source>
        <strain evidence="3">mpk</strain>
    </source>
</reference>
<feature type="transmembrane region" description="Helical" evidence="1">
    <location>
        <begin position="62"/>
        <end position="89"/>
    </location>
</feature>
<name>A0A0P0M3M9_PHOVU</name>
<dbReference type="Pfam" id="PF03956">
    <property type="entry name" value="Lys_export"/>
    <property type="match status" value="1"/>
</dbReference>
<evidence type="ECO:0008006" key="4">
    <source>
        <dbReference type="Google" id="ProtNLM"/>
    </source>
</evidence>
<evidence type="ECO:0000313" key="3">
    <source>
        <dbReference type="Proteomes" id="UP000061587"/>
    </source>
</evidence>
<dbReference type="InterPro" id="IPR005642">
    <property type="entry name" value="LysO"/>
</dbReference>
<evidence type="ECO:0000256" key="1">
    <source>
        <dbReference type="SAM" id="Phobius"/>
    </source>
</evidence>
<keyword evidence="1" id="KW-0472">Membrane</keyword>
<feature type="transmembrane region" description="Helical" evidence="1">
    <location>
        <begin position="6"/>
        <end position="24"/>
    </location>
</feature>
<dbReference type="PATRIC" id="fig|821.40.peg.3293"/>
<proteinExistence type="predicted"/>
<dbReference type="Proteomes" id="UP000061587">
    <property type="component" value="Chromosome"/>
</dbReference>